<dbReference type="OrthoDB" id="414952at2759"/>
<dbReference type="Pfam" id="PF00023">
    <property type="entry name" value="Ank"/>
    <property type="match status" value="1"/>
</dbReference>
<evidence type="ECO:0000313" key="4">
    <source>
        <dbReference type="EMBL" id="CAI3999212.1"/>
    </source>
</evidence>
<feature type="repeat" description="ANK" evidence="3">
    <location>
        <begin position="200"/>
        <end position="232"/>
    </location>
</feature>
<reference evidence="4" key="1">
    <citation type="submission" date="2022-10" db="EMBL/GenBank/DDBJ databases">
        <authorList>
            <person name="Chen Y."/>
            <person name="Dougan E. K."/>
            <person name="Chan C."/>
            <person name="Rhodes N."/>
            <person name="Thang M."/>
        </authorList>
    </citation>
    <scope>NUCLEOTIDE SEQUENCE</scope>
</reference>
<dbReference type="PROSITE" id="PS50297">
    <property type="entry name" value="ANK_REP_REGION"/>
    <property type="match status" value="5"/>
</dbReference>
<dbReference type="PRINTS" id="PR01415">
    <property type="entry name" value="ANKYRIN"/>
</dbReference>
<evidence type="ECO:0000256" key="3">
    <source>
        <dbReference type="PROSITE-ProRule" id="PRU00023"/>
    </source>
</evidence>
<dbReference type="InterPro" id="IPR002110">
    <property type="entry name" value="Ankyrin_rpt"/>
</dbReference>
<dbReference type="PANTHER" id="PTHR24166:SF48">
    <property type="entry name" value="PROTEIN VAPYRIN"/>
    <property type="match status" value="1"/>
</dbReference>
<feature type="repeat" description="ANK" evidence="3">
    <location>
        <begin position="166"/>
        <end position="198"/>
    </location>
</feature>
<dbReference type="PANTHER" id="PTHR24166">
    <property type="entry name" value="ROLLING PEBBLES, ISOFORM B"/>
    <property type="match status" value="1"/>
</dbReference>
<dbReference type="InterPro" id="IPR036770">
    <property type="entry name" value="Ankyrin_rpt-contain_sf"/>
</dbReference>
<dbReference type="SMART" id="SM00248">
    <property type="entry name" value="ANK"/>
    <property type="match status" value="7"/>
</dbReference>
<dbReference type="InterPro" id="IPR050889">
    <property type="entry name" value="Dendritic_Spine_Reg/Scaffold"/>
</dbReference>
<dbReference type="AlphaFoldDB" id="A0A9P1CV90"/>
<evidence type="ECO:0000256" key="1">
    <source>
        <dbReference type="ARBA" id="ARBA00022737"/>
    </source>
</evidence>
<dbReference type="EMBL" id="CAMXCT020002595">
    <property type="protein sequence ID" value="CAL1152587.1"/>
    <property type="molecule type" value="Genomic_DNA"/>
</dbReference>
<feature type="repeat" description="ANK" evidence="3">
    <location>
        <begin position="301"/>
        <end position="333"/>
    </location>
</feature>
<protein>
    <submittedName>
        <fullName evidence="4">Uncharacterized protein</fullName>
    </submittedName>
</protein>
<gene>
    <name evidence="4" type="ORF">C1SCF055_LOCUS25435</name>
</gene>
<accession>A0A9P1CV90</accession>
<feature type="repeat" description="ANK" evidence="3">
    <location>
        <begin position="234"/>
        <end position="266"/>
    </location>
</feature>
<keyword evidence="2 3" id="KW-0040">ANK repeat</keyword>
<feature type="repeat" description="ANK" evidence="3">
    <location>
        <begin position="334"/>
        <end position="366"/>
    </location>
</feature>
<organism evidence="4">
    <name type="scientific">Cladocopium goreaui</name>
    <dbReference type="NCBI Taxonomy" id="2562237"/>
    <lineage>
        <taxon>Eukaryota</taxon>
        <taxon>Sar</taxon>
        <taxon>Alveolata</taxon>
        <taxon>Dinophyceae</taxon>
        <taxon>Suessiales</taxon>
        <taxon>Symbiodiniaceae</taxon>
        <taxon>Cladocopium</taxon>
    </lineage>
</organism>
<keyword evidence="1" id="KW-0677">Repeat</keyword>
<dbReference type="EMBL" id="CAMXCT010002595">
    <property type="protein sequence ID" value="CAI3999212.1"/>
    <property type="molecule type" value="Genomic_DNA"/>
</dbReference>
<dbReference type="SUPFAM" id="SSF48403">
    <property type="entry name" value="Ankyrin repeat"/>
    <property type="match status" value="1"/>
</dbReference>
<feature type="non-terminal residue" evidence="4">
    <location>
        <position position="423"/>
    </location>
</feature>
<proteinExistence type="predicted"/>
<name>A0A9P1CV90_9DINO</name>
<comment type="caution">
    <text evidence="4">The sequence shown here is derived from an EMBL/GenBank/DDBJ whole genome shotgun (WGS) entry which is preliminary data.</text>
</comment>
<dbReference type="PROSITE" id="PS50088">
    <property type="entry name" value="ANK_REPEAT"/>
    <property type="match status" value="6"/>
</dbReference>
<reference evidence="5" key="2">
    <citation type="submission" date="2024-04" db="EMBL/GenBank/DDBJ databases">
        <authorList>
            <person name="Chen Y."/>
            <person name="Shah S."/>
            <person name="Dougan E. K."/>
            <person name="Thang M."/>
            <person name="Chan C."/>
        </authorList>
    </citation>
    <scope>NUCLEOTIDE SEQUENCE [LARGE SCALE GENOMIC DNA]</scope>
</reference>
<feature type="repeat" description="ANK" evidence="3">
    <location>
        <begin position="267"/>
        <end position="299"/>
    </location>
</feature>
<evidence type="ECO:0000256" key="2">
    <source>
        <dbReference type="ARBA" id="ARBA00023043"/>
    </source>
</evidence>
<dbReference type="Gene3D" id="1.25.40.20">
    <property type="entry name" value="Ankyrin repeat-containing domain"/>
    <property type="match status" value="3"/>
</dbReference>
<sequence length="423" mass="46563">WLPGVDGVNRHDAMLWIQWMASGEELQLSPEDFLEELKRHLQRRLGLPPRFRQKIFDSDAQGEAAPIQDTELLVPPVTLQLLILSICPLAPEEHRKFFDATEQDCEESVERFLQIPCDPNLLGKHQETALHCAAYRNSVRCCRLLIEARGDLDTTLPVFGVLQRGSGHTPLHVACRFGHPEIVKLLLEARADKNKAHPMDGITPLYIAAGEHQLESLQLLIQHQADVNQASTEHGLTPLHLAAEDGALQVLDSLLVAKAHLDRQDLRGATALHLACEEGHVGVAFLLIEAKANLNLPENTRGSTPLHVTCKKNQLATAQLLLGAMAALDPVDCRGSTPLRVACQRRAFALARLLMARNADVDKALRTERARKLDTSLSPNVLTLIAHDDANGSGERSVSKKRCFGASETDTLETAVENSRGIQ</sequence>
<dbReference type="Pfam" id="PF12796">
    <property type="entry name" value="Ank_2"/>
    <property type="match status" value="2"/>
</dbReference>
<evidence type="ECO:0000313" key="5">
    <source>
        <dbReference type="EMBL" id="CAL1152587.1"/>
    </source>
</evidence>